<feature type="domain" description="Cas12f1-like TNB" evidence="3">
    <location>
        <begin position="28"/>
        <end position="83"/>
    </location>
</feature>
<gene>
    <name evidence="4" type="ORF">ACFO8M_17560</name>
</gene>
<dbReference type="InterPro" id="IPR010095">
    <property type="entry name" value="Cas12f1-like_TNB"/>
</dbReference>
<evidence type="ECO:0000313" key="4">
    <source>
        <dbReference type="EMBL" id="MFC3494294.1"/>
    </source>
</evidence>
<reference evidence="5" key="1">
    <citation type="journal article" date="2019" name="Int. J. Syst. Evol. Microbiol.">
        <title>The Global Catalogue of Microorganisms (GCM) 10K type strain sequencing project: providing services to taxonomists for standard genome sequencing and annotation.</title>
        <authorList>
            <consortium name="The Broad Institute Genomics Platform"/>
            <consortium name="The Broad Institute Genome Sequencing Center for Infectious Disease"/>
            <person name="Wu L."/>
            <person name="Ma J."/>
        </authorList>
    </citation>
    <scope>NUCLEOTIDE SEQUENCE [LARGE SCALE GENOMIC DNA]</scope>
    <source>
        <strain evidence="5">CGMCC 4.7396</strain>
    </source>
</reference>
<proteinExistence type="predicted"/>
<dbReference type="RefSeq" id="WP_387977907.1">
    <property type="nucleotide sequence ID" value="NZ_JBHRWO010000015.1"/>
</dbReference>
<organism evidence="4 5">
    <name type="scientific">Glycomyces rhizosphaerae</name>
    <dbReference type="NCBI Taxonomy" id="2054422"/>
    <lineage>
        <taxon>Bacteria</taxon>
        <taxon>Bacillati</taxon>
        <taxon>Actinomycetota</taxon>
        <taxon>Actinomycetes</taxon>
        <taxon>Glycomycetales</taxon>
        <taxon>Glycomycetaceae</taxon>
        <taxon>Glycomyces</taxon>
    </lineage>
</organism>
<accession>A0ABV7Q3C7</accession>
<feature type="region of interest" description="Disordered" evidence="2">
    <location>
        <begin position="1"/>
        <end position="28"/>
    </location>
</feature>
<dbReference type="Proteomes" id="UP001595712">
    <property type="component" value="Unassembled WGS sequence"/>
</dbReference>
<protein>
    <submittedName>
        <fullName evidence="4">Zinc ribbon domain-containing protein</fullName>
    </submittedName>
</protein>
<evidence type="ECO:0000256" key="2">
    <source>
        <dbReference type="SAM" id="MobiDB-lite"/>
    </source>
</evidence>
<name>A0ABV7Q3C7_9ACTN</name>
<feature type="region of interest" description="Disordered" evidence="2">
    <location>
        <begin position="97"/>
        <end position="120"/>
    </location>
</feature>
<dbReference type="EMBL" id="JBHRWO010000015">
    <property type="protein sequence ID" value="MFC3494294.1"/>
    <property type="molecule type" value="Genomic_DNA"/>
</dbReference>
<sequence>MWSARSPGVGCVGAEPPPVSRGQRGRELQRAGGPVVLIDARNISRRCPRCGHTAKANRPTRDHFAGVGCGLAGPADQAAAVNVRDRARTTWAFVNTPVVADTPQPTADTSDKPRTSIRSS</sequence>
<evidence type="ECO:0000313" key="5">
    <source>
        <dbReference type="Proteomes" id="UP001595712"/>
    </source>
</evidence>
<keyword evidence="5" id="KW-1185">Reference proteome</keyword>
<evidence type="ECO:0000256" key="1">
    <source>
        <dbReference type="ARBA" id="ARBA00023125"/>
    </source>
</evidence>
<dbReference type="Pfam" id="PF07282">
    <property type="entry name" value="Cas12f1-like_TNB"/>
    <property type="match status" value="1"/>
</dbReference>
<comment type="caution">
    <text evidence="4">The sequence shown here is derived from an EMBL/GenBank/DDBJ whole genome shotgun (WGS) entry which is preliminary data.</text>
</comment>
<keyword evidence="1" id="KW-0238">DNA-binding</keyword>
<evidence type="ECO:0000259" key="3">
    <source>
        <dbReference type="Pfam" id="PF07282"/>
    </source>
</evidence>